<reference evidence="3" key="2">
    <citation type="submission" date="2022-01" db="EMBL/GenBank/DDBJ databases">
        <authorList>
            <person name="Yamashiro T."/>
            <person name="Shiraishi A."/>
            <person name="Satake H."/>
            <person name="Nakayama K."/>
        </authorList>
    </citation>
    <scope>NUCLEOTIDE SEQUENCE</scope>
</reference>
<sequence length="301" mass="33499">MGPPINKRRKQMRRKRANDEAEANAPPKVLRKDHVSIPAHSAYGGKSLAAMDLGAGSISATPSAQDAPTAAKSVSDPDPLSYAKLQPYPEQDIAQSSRGMATEIPTEHVATTEVNVQLFVGSSKSGKSTFVPSVVGSPGDFLSQYNMNLAWQVAMGSQLRLRFEQEVRLLKKARAKIARRDQRIQVREEEIKRLDQEVKSLRATETEMHGLRNQTKNLETLLEAEADMKKAAEAKNAELTKELESLCVRFSDLQVNNNQLSQQVSNLQAQITGEEKIKAAFEEFKKYEDARVEQRYAEMDA</sequence>
<accession>A0ABQ5GJ33</accession>
<comment type="caution">
    <text evidence="3">The sequence shown here is derived from an EMBL/GenBank/DDBJ whole genome shotgun (WGS) entry which is preliminary data.</text>
</comment>
<evidence type="ECO:0000313" key="4">
    <source>
        <dbReference type="Proteomes" id="UP001151760"/>
    </source>
</evidence>
<keyword evidence="4" id="KW-1185">Reference proteome</keyword>
<dbReference type="Proteomes" id="UP001151760">
    <property type="component" value="Unassembled WGS sequence"/>
</dbReference>
<feature type="coiled-coil region" evidence="1">
    <location>
        <begin position="177"/>
        <end position="277"/>
    </location>
</feature>
<keyword evidence="1" id="KW-0175">Coiled coil</keyword>
<feature type="compositionally biased region" description="Basic residues" evidence="2">
    <location>
        <begin position="1"/>
        <end position="16"/>
    </location>
</feature>
<feature type="region of interest" description="Disordered" evidence="2">
    <location>
        <begin position="1"/>
        <end position="37"/>
    </location>
</feature>
<gene>
    <name evidence="3" type="ORF">Tco_1042199</name>
</gene>
<evidence type="ECO:0000256" key="2">
    <source>
        <dbReference type="SAM" id="MobiDB-lite"/>
    </source>
</evidence>
<evidence type="ECO:0000313" key="3">
    <source>
        <dbReference type="EMBL" id="GJT75474.1"/>
    </source>
</evidence>
<feature type="region of interest" description="Disordered" evidence="2">
    <location>
        <begin position="58"/>
        <end position="84"/>
    </location>
</feature>
<reference evidence="3" key="1">
    <citation type="journal article" date="2022" name="Int. J. Mol. Sci.">
        <title>Draft Genome of Tanacetum Coccineum: Genomic Comparison of Closely Related Tanacetum-Family Plants.</title>
        <authorList>
            <person name="Yamashiro T."/>
            <person name="Shiraishi A."/>
            <person name="Nakayama K."/>
            <person name="Satake H."/>
        </authorList>
    </citation>
    <scope>NUCLEOTIDE SEQUENCE</scope>
</reference>
<name>A0ABQ5GJ33_9ASTR</name>
<evidence type="ECO:0000256" key="1">
    <source>
        <dbReference type="SAM" id="Coils"/>
    </source>
</evidence>
<proteinExistence type="predicted"/>
<protein>
    <submittedName>
        <fullName evidence="3">Uncharacterized protein</fullName>
    </submittedName>
</protein>
<dbReference type="EMBL" id="BQNB010018533">
    <property type="protein sequence ID" value="GJT75474.1"/>
    <property type="molecule type" value="Genomic_DNA"/>
</dbReference>
<organism evidence="3 4">
    <name type="scientific">Tanacetum coccineum</name>
    <dbReference type="NCBI Taxonomy" id="301880"/>
    <lineage>
        <taxon>Eukaryota</taxon>
        <taxon>Viridiplantae</taxon>
        <taxon>Streptophyta</taxon>
        <taxon>Embryophyta</taxon>
        <taxon>Tracheophyta</taxon>
        <taxon>Spermatophyta</taxon>
        <taxon>Magnoliopsida</taxon>
        <taxon>eudicotyledons</taxon>
        <taxon>Gunneridae</taxon>
        <taxon>Pentapetalae</taxon>
        <taxon>asterids</taxon>
        <taxon>campanulids</taxon>
        <taxon>Asterales</taxon>
        <taxon>Asteraceae</taxon>
        <taxon>Asteroideae</taxon>
        <taxon>Anthemideae</taxon>
        <taxon>Anthemidinae</taxon>
        <taxon>Tanacetum</taxon>
    </lineage>
</organism>